<dbReference type="Proteomes" id="UP001302072">
    <property type="component" value="Chromosome"/>
</dbReference>
<accession>A0ABY9YML8</accession>
<dbReference type="InterPro" id="IPR021913">
    <property type="entry name" value="DUF3526"/>
</dbReference>
<keyword evidence="3" id="KW-1185">Reference proteome</keyword>
<evidence type="ECO:0000256" key="1">
    <source>
        <dbReference type="SAM" id="Phobius"/>
    </source>
</evidence>
<evidence type="ECO:0000313" key="2">
    <source>
        <dbReference type="EMBL" id="WNH52101.1"/>
    </source>
</evidence>
<dbReference type="Pfam" id="PF12040">
    <property type="entry name" value="DUF3526"/>
    <property type="match status" value="1"/>
</dbReference>
<dbReference type="PANTHER" id="PTHR43471:SF1">
    <property type="entry name" value="ABC TRANSPORTER PERMEASE PROTEIN NOSY-RELATED"/>
    <property type="match status" value="1"/>
</dbReference>
<keyword evidence="1" id="KW-1133">Transmembrane helix</keyword>
<gene>
    <name evidence="2" type="ORF">PDM29_17435</name>
</gene>
<feature type="transmembrane region" description="Helical" evidence="1">
    <location>
        <begin position="132"/>
        <end position="151"/>
    </location>
</feature>
<feature type="transmembrane region" description="Helical" evidence="1">
    <location>
        <begin position="178"/>
        <end position="201"/>
    </location>
</feature>
<name>A0ABY9YML8_9GAMM</name>
<dbReference type="PANTHER" id="PTHR43471">
    <property type="entry name" value="ABC TRANSPORTER PERMEASE"/>
    <property type="match status" value="1"/>
</dbReference>
<organism evidence="2 3">
    <name type="scientific">Stenotrophomonas oahuensis</name>
    <dbReference type="NCBI Taxonomy" id="3003271"/>
    <lineage>
        <taxon>Bacteria</taxon>
        <taxon>Pseudomonadati</taxon>
        <taxon>Pseudomonadota</taxon>
        <taxon>Gammaproteobacteria</taxon>
        <taxon>Lysobacterales</taxon>
        <taxon>Lysobacteraceae</taxon>
        <taxon>Stenotrophomonas</taxon>
    </lineage>
</organism>
<feature type="transmembrane region" description="Helical" evidence="1">
    <location>
        <begin position="207"/>
        <end position="234"/>
    </location>
</feature>
<proteinExistence type="predicted"/>
<dbReference type="Pfam" id="PF12679">
    <property type="entry name" value="ABC2_membrane_2"/>
    <property type="match status" value="1"/>
</dbReference>
<keyword evidence="1" id="KW-0472">Membrane</keyword>
<dbReference type="EMBL" id="CP115541">
    <property type="protein sequence ID" value="WNH52101.1"/>
    <property type="molecule type" value="Genomic_DNA"/>
</dbReference>
<evidence type="ECO:0000313" key="3">
    <source>
        <dbReference type="Proteomes" id="UP001302072"/>
    </source>
</evidence>
<dbReference type="RefSeq" id="WP_311191306.1">
    <property type="nucleotide sequence ID" value="NZ_CP115541.1"/>
</dbReference>
<protein>
    <submittedName>
        <fullName evidence="2">DUF3526 domain-containing protein</fullName>
    </submittedName>
</protein>
<reference evidence="2 3" key="1">
    <citation type="submission" date="2022-12" db="EMBL/GenBank/DDBJ databases">
        <title>Two new species, Stenotrophomonas aracearum and Stenotrophomonas oahuensis, isolated from Anthurium (Araceae family) in Hawaii.</title>
        <authorList>
            <person name="Chunag S.C."/>
            <person name="Dobhal S."/>
            <person name="Alvarez A."/>
            <person name="Arif M."/>
        </authorList>
    </citation>
    <scope>NUCLEOTIDE SEQUENCE [LARGE SCALE GENOMIC DNA]</scope>
    <source>
        <strain evidence="2 3">A5586</strain>
    </source>
</reference>
<feature type="transmembrane region" description="Helical" evidence="1">
    <location>
        <begin position="241"/>
        <end position="259"/>
    </location>
</feature>
<feature type="transmembrane region" description="Helical" evidence="1">
    <location>
        <begin position="450"/>
        <end position="470"/>
    </location>
</feature>
<sequence length="479" mass="52307">MSAWVLVMRNELRAMLRDRTAVAGIVLLTLLAVAATVVSSHHMQSAAEYRQRQQAAAQEAFDAQPDRHPHRVVHYGHFVYRLPSALAAFDPGVDPFTGSSMFLEGHRQNTANFGDVMQSSILTRFGQLTPAFVLQILAPLVLIFLGHGVLAQERERGTLRQLMLQGASLRAIVGGKLAALWLVSLVFMLPAFIGLALLAAATGASGVVASVLMLGYVLYLGSWCAVIAAASALLARRRDALLVLVAVWAVSALLVPRVAPDVAYAAYTLPDRLQTEVGIGRDLRALGDSHDADDPYFSAFRRKVLEQYGVSRIEDLPVNYKGLLAVEGERVTSALFNDYAERSADAQHKQNQLVGRFALLSPSIALRQLSMAAAATDLSAHLRFLDQAEAHRYRLVQQLNQLQADGVSYADDTAKDAGADQRKRVDSSHWQEIPHFQFSPPAWTTVLHSLLPGLLILFGWLLATLLALALSARRLEVAR</sequence>
<keyword evidence="1" id="KW-0812">Transmembrane</keyword>